<feature type="region of interest" description="Disordered" evidence="1">
    <location>
        <begin position="322"/>
        <end position="396"/>
    </location>
</feature>
<evidence type="ECO:0000259" key="2">
    <source>
        <dbReference type="Pfam" id="PF22936"/>
    </source>
</evidence>
<accession>A0AAV6XL05</accession>
<evidence type="ECO:0000256" key="1">
    <source>
        <dbReference type="SAM" id="MobiDB-lite"/>
    </source>
</evidence>
<organism evidence="3 4">
    <name type="scientific">Buddleja alternifolia</name>
    <dbReference type="NCBI Taxonomy" id="168488"/>
    <lineage>
        <taxon>Eukaryota</taxon>
        <taxon>Viridiplantae</taxon>
        <taxon>Streptophyta</taxon>
        <taxon>Embryophyta</taxon>
        <taxon>Tracheophyta</taxon>
        <taxon>Spermatophyta</taxon>
        <taxon>Magnoliopsida</taxon>
        <taxon>eudicotyledons</taxon>
        <taxon>Gunneridae</taxon>
        <taxon>Pentapetalae</taxon>
        <taxon>asterids</taxon>
        <taxon>lamiids</taxon>
        <taxon>Lamiales</taxon>
        <taxon>Scrophulariaceae</taxon>
        <taxon>Buddlejeae</taxon>
        <taxon>Buddleja</taxon>
    </lineage>
</organism>
<feature type="compositionally biased region" description="Low complexity" evidence="1">
    <location>
        <begin position="370"/>
        <end position="381"/>
    </location>
</feature>
<feature type="domain" description="Retrovirus-related Pol polyprotein from transposon TNT 1-94-like beta-barrel" evidence="2">
    <location>
        <begin position="6"/>
        <end position="63"/>
    </location>
</feature>
<dbReference type="PANTHER" id="PTHR47592:SF24">
    <property type="entry name" value="BNACNNG30200D PROTEIN"/>
    <property type="match status" value="1"/>
</dbReference>
<dbReference type="PANTHER" id="PTHR47592">
    <property type="entry name" value="PBF68 PROTEIN"/>
    <property type="match status" value="1"/>
</dbReference>
<feature type="domain" description="Retrovirus-related Pol polyprotein from transposon TNT 1-94-like beta-barrel" evidence="2">
    <location>
        <begin position="172"/>
        <end position="254"/>
    </location>
</feature>
<dbReference type="Pfam" id="PF22936">
    <property type="entry name" value="Pol_BBD"/>
    <property type="match status" value="2"/>
</dbReference>
<sequence length="610" mass="68902">MKEVKANNHKLYMGNKTYCDVLGIGTIKFGFPRENNLILTDVVYVPNMRRNLLSVPCLDEKGFEVHFHSSEVSIENYGRILVWSSKVDGLYRLNVANSNSKMKNPSSAYIDDPCMFDVSFDELDGECNSPWSKEENGPRAARNNNILVDVFIYGCETEKFSHLLSMFQPLAWWVDSASSRHVAKTRDVFVKMKEVKADNHKLYMGNKTYCDVLGIGTIKFGFPGENNLILTDVVYVPNMRRNLLSVPCLDEKGFEVHFHSSEVSIENYGRILVWSSKVDGLYRLNVANSNSKMKNPSSAYIDDPCMFDVSFDVLVMGRPRKHPRGTLMDGDIDGVGGAHNNASLSRSTQSTSQVCGQPEEQSRGSTVPATTTSNDSTSGSSRKGRGTSHLPPRWNTGERYEVSLNDLGQIIGNIKAMFGKMFSHVKTVHYNPHKDSPEYLAMVPDDRLEPMQWRQLVDYWTREDVCADGHGRIRRMGKGVTPTPFNGRSPTHSTPHIEEITTQVKDQLRAEVIDDVREELRVEMQTEFAQVESKMKKQMEFLLTLLDPSVLQSFRATFNDSTSGVGSVHGAQCIRGSRVYFSWNTTTQLKRFSIKKALLHATFDEDELNF</sequence>
<feature type="compositionally biased region" description="Polar residues" evidence="1">
    <location>
        <begin position="483"/>
        <end position="494"/>
    </location>
</feature>
<keyword evidence="4" id="KW-1185">Reference proteome</keyword>
<reference evidence="3" key="1">
    <citation type="submission" date="2019-10" db="EMBL/GenBank/DDBJ databases">
        <authorList>
            <person name="Zhang R."/>
            <person name="Pan Y."/>
            <person name="Wang J."/>
            <person name="Ma R."/>
            <person name="Yu S."/>
        </authorList>
    </citation>
    <scope>NUCLEOTIDE SEQUENCE</scope>
    <source>
        <strain evidence="3">LA-IB0</strain>
        <tissue evidence="3">Leaf</tissue>
    </source>
</reference>
<evidence type="ECO:0000313" key="3">
    <source>
        <dbReference type="EMBL" id="KAG8381226.1"/>
    </source>
</evidence>
<protein>
    <recommendedName>
        <fullName evidence="2">Retrovirus-related Pol polyprotein from transposon TNT 1-94-like beta-barrel domain-containing protein</fullName>
    </recommendedName>
</protein>
<evidence type="ECO:0000313" key="4">
    <source>
        <dbReference type="Proteomes" id="UP000826271"/>
    </source>
</evidence>
<dbReference type="EMBL" id="WHWC01000006">
    <property type="protein sequence ID" value="KAG8381226.1"/>
    <property type="molecule type" value="Genomic_DNA"/>
</dbReference>
<gene>
    <name evidence="3" type="ORF">BUALT_Bualt06G0100200</name>
</gene>
<proteinExistence type="predicted"/>
<dbReference type="InterPro" id="IPR054722">
    <property type="entry name" value="PolX-like_BBD"/>
</dbReference>
<dbReference type="Proteomes" id="UP000826271">
    <property type="component" value="Unassembled WGS sequence"/>
</dbReference>
<feature type="region of interest" description="Disordered" evidence="1">
    <location>
        <begin position="473"/>
        <end position="494"/>
    </location>
</feature>
<feature type="compositionally biased region" description="Polar residues" evidence="1">
    <location>
        <begin position="340"/>
        <end position="355"/>
    </location>
</feature>
<dbReference type="AlphaFoldDB" id="A0AAV6XL05"/>
<comment type="caution">
    <text evidence="3">The sequence shown here is derived from an EMBL/GenBank/DDBJ whole genome shotgun (WGS) entry which is preliminary data.</text>
</comment>
<name>A0AAV6XL05_9LAMI</name>